<evidence type="ECO:0000313" key="12">
    <source>
        <dbReference type="EMBL" id="ANY81567.1"/>
    </source>
</evidence>
<feature type="transmembrane region" description="Helical" evidence="9">
    <location>
        <begin position="63"/>
        <end position="83"/>
    </location>
</feature>
<sequence length="235" mass="24502">MAGSLAILSVTFNLALGLVLGASIGLERQWRQRHAGLATHALVAVGAAAFTSVPGLLPSVGDATRMGAQVVTGIGFLGAGLIMRDGLSVRGLSTAATVWATGAVGVLAGYGLRIEAAETAAFIIGANLLLSRAGSWIERLRPEPGIAERFYVIDLTCAARDEATVRTQLLQAVSARGLRLQGLESHTVEGSSRVEVEATVYTARQEDTLVERLVGELSLLPHIHATGWTSTAPPE</sequence>
<dbReference type="PANTHER" id="PTHR33778:SF3">
    <property type="entry name" value="PROTEIN MGTC"/>
    <property type="match status" value="1"/>
</dbReference>
<dbReference type="GO" id="GO:0005886">
    <property type="term" value="C:plasma membrane"/>
    <property type="evidence" value="ECO:0007669"/>
    <property type="project" value="UniProtKB-SubCell"/>
</dbReference>
<dbReference type="InterPro" id="IPR049177">
    <property type="entry name" value="MgtC_SapB_SrpB_YhiD_N"/>
</dbReference>
<reference evidence="12" key="1">
    <citation type="submission" date="2016-07" db="EMBL/GenBank/DDBJ databases">
        <title>Microvirga ossetica sp. nov. a new species of rhizobia isolated from root nodules of the legume species Vicia alpestris Steven originated from North Ossetia region in the Caucasus.</title>
        <authorList>
            <person name="Safronova V.I."/>
            <person name="Kuznetsova I.G."/>
            <person name="Sazanova A.L."/>
            <person name="Belimov A."/>
            <person name="Andronov E."/>
            <person name="Osledkin Y.S."/>
            <person name="Onishchuk O.P."/>
            <person name="Kurchak O.N."/>
            <person name="Shaposhnikov A.I."/>
            <person name="Willems A."/>
            <person name="Tikhonovich I.A."/>
        </authorList>
    </citation>
    <scope>NUCLEOTIDE SEQUENCE [LARGE SCALE GENOMIC DNA]</scope>
    <source>
        <strain evidence="12">V5/3M</strain>
    </source>
</reference>
<dbReference type="EMBL" id="CP016616">
    <property type="protein sequence ID" value="ANY81567.1"/>
    <property type="molecule type" value="Genomic_DNA"/>
</dbReference>
<dbReference type="Gene3D" id="3.30.70.260">
    <property type="match status" value="1"/>
</dbReference>
<keyword evidence="5 9" id="KW-0812">Transmembrane</keyword>
<feature type="domain" description="MgtC/SapB/SrpB/YhiD N-terminal" evidence="10">
    <location>
        <begin position="14"/>
        <end position="132"/>
    </location>
</feature>
<dbReference type="InterPro" id="IPR003416">
    <property type="entry name" value="MgtC/SapB/SrpB/YhiD_fam"/>
</dbReference>
<dbReference type="KEGG" id="moc:BB934_03465"/>
<evidence type="ECO:0000259" key="11">
    <source>
        <dbReference type="Pfam" id="PF21770"/>
    </source>
</evidence>
<comment type="function">
    <text evidence="8">Virulence factor required for growth in low Mg(2+) medium and for intramacrophage survival. May be involved in regulating membrane potential by activating Na(+)/K(+)-ATPase.</text>
</comment>
<dbReference type="GO" id="GO:0008168">
    <property type="term" value="F:methyltransferase activity"/>
    <property type="evidence" value="ECO:0007669"/>
    <property type="project" value="UniProtKB-KW"/>
</dbReference>
<feature type="transmembrane region" description="Helical" evidence="9">
    <location>
        <begin position="37"/>
        <end position="57"/>
    </location>
</feature>
<dbReference type="Pfam" id="PF21770">
    <property type="entry name" value="MgtC_SapB_C"/>
    <property type="match status" value="1"/>
</dbReference>
<proteinExistence type="inferred from homology"/>
<keyword evidence="4" id="KW-1003">Cell membrane</keyword>
<evidence type="ECO:0000256" key="6">
    <source>
        <dbReference type="ARBA" id="ARBA00022989"/>
    </source>
</evidence>
<feature type="transmembrane region" description="Helical" evidence="9">
    <location>
        <begin position="6"/>
        <end position="25"/>
    </location>
</feature>
<comment type="similarity">
    <text evidence="2 9">Belongs to the MgtC/SapB family.</text>
</comment>
<evidence type="ECO:0000256" key="7">
    <source>
        <dbReference type="ARBA" id="ARBA00023136"/>
    </source>
</evidence>
<keyword evidence="9" id="KW-0997">Cell inner membrane</keyword>
<keyword evidence="12" id="KW-0489">Methyltransferase</keyword>
<keyword evidence="12" id="KW-0808">Transferase</keyword>
<evidence type="ECO:0000259" key="10">
    <source>
        <dbReference type="Pfam" id="PF02308"/>
    </source>
</evidence>
<keyword evidence="7 9" id="KW-0472">Membrane</keyword>
<evidence type="ECO:0000256" key="5">
    <source>
        <dbReference type="ARBA" id="ARBA00022692"/>
    </source>
</evidence>
<comment type="subcellular location">
    <subcellularLocation>
        <location evidence="9">Cell inner membrane</location>
        <topology evidence="9">Multi-pass membrane protein</topology>
    </subcellularLocation>
    <subcellularLocation>
        <location evidence="1">Cell membrane</location>
        <topology evidence="1">Multi-pass membrane protein</topology>
    </subcellularLocation>
</comment>
<gene>
    <name evidence="12" type="ORF">BB934_03465</name>
</gene>
<dbReference type="PRINTS" id="PR01837">
    <property type="entry name" value="MGTCSAPBPROT"/>
</dbReference>
<dbReference type="PANTHER" id="PTHR33778">
    <property type="entry name" value="PROTEIN MGTC"/>
    <property type="match status" value="1"/>
</dbReference>
<feature type="domain" description="MgtC-like C-terminal" evidence="11">
    <location>
        <begin position="151"/>
        <end position="228"/>
    </location>
</feature>
<organism evidence="12">
    <name type="scientific">Microvirga ossetica</name>
    <dbReference type="NCBI Taxonomy" id="1882682"/>
    <lineage>
        <taxon>Bacteria</taxon>
        <taxon>Pseudomonadati</taxon>
        <taxon>Pseudomonadota</taxon>
        <taxon>Alphaproteobacteria</taxon>
        <taxon>Hyphomicrobiales</taxon>
        <taxon>Methylobacteriaceae</taxon>
        <taxon>Microvirga</taxon>
    </lineage>
</organism>
<dbReference type="AlphaFoldDB" id="A0A1B2ENL2"/>
<name>A0A1B2ENL2_9HYPH</name>
<dbReference type="OrthoDB" id="9811198at2"/>
<evidence type="ECO:0000256" key="4">
    <source>
        <dbReference type="ARBA" id="ARBA00022475"/>
    </source>
</evidence>
<keyword evidence="6 9" id="KW-1133">Transmembrane helix</keyword>
<protein>
    <recommendedName>
        <fullName evidence="3 9">Protein MgtC</fullName>
    </recommendedName>
</protein>
<dbReference type="Pfam" id="PF02308">
    <property type="entry name" value="MgtC"/>
    <property type="match status" value="1"/>
</dbReference>
<accession>A0A1B2ENL2</accession>
<dbReference type="InterPro" id="IPR048640">
    <property type="entry name" value="MgtC-like_C"/>
</dbReference>
<evidence type="ECO:0000256" key="8">
    <source>
        <dbReference type="ARBA" id="ARBA00025369"/>
    </source>
</evidence>
<evidence type="ECO:0000256" key="2">
    <source>
        <dbReference type="ARBA" id="ARBA00009298"/>
    </source>
</evidence>
<evidence type="ECO:0000256" key="3">
    <source>
        <dbReference type="ARBA" id="ARBA00013833"/>
    </source>
</evidence>
<dbReference type="GO" id="GO:0032259">
    <property type="term" value="P:methylation"/>
    <property type="evidence" value="ECO:0007669"/>
    <property type="project" value="UniProtKB-KW"/>
</dbReference>
<evidence type="ECO:0000256" key="9">
    <source>
        <dbReference type="RuleBase" id="RU365041"/>
    </source>
</evidence>
<evidence type="ECO:0000256" key="1">
    <source>
        <dbReference type="ARBA" id="ARBA00004651"/>
    </source>
</evidence>